<keyword evidence="3" id="KW-1185">Reference proteome</keyword>
<feature type="chain" id="PRO_5037182932" evidence="2">
    <location>
        <begin position="24"/>
        <end position="209"/>
    </location>
</feature>
<keyword evidence="2" id="KW-0732">Signal</keyword>
<evidence type="ECO:0000256" key="2">
    <source>
        <dbReference type="SAM" id="SignalP"/>
    </source>
</evidence>
<feature type="region of interest" description="Disordered" evidence="1">
    <location>
        <begin position="128"/>
        <end position="158"/>
    </location>
</feature>
<evidence type="ECO:0000256" key="1">
    <source>
        <dbReference type="SAM" id="MobiDB-lite"/>
    </source>
</evidence>
<dbReference type="WBParaSite" id="PSAMB.scaffold1661size28934.g14259.t1">
    <property type="protein sequence ID" value="PSAMB.scaffold1661size28934.g14259.t1"/>
    <property type="gene ID" value="PSAMB.scaffold1661size28934.g14259"/>
</dbReference>
<protein>
    <submittedName>
        <fullName evidence="4">Uncharacterized protein</fullName>
    </submittedName>
</protein>
<dbReference type="AlphaFoldDB" id="A0A914V945"/>
<accession>A0A914V945</accession>
<reference evidence="4" key="1">
    <citation type="submission" date="2022-11" db="UniProtKB">
        <authorList>
            <consortium name="WormBaseParasite"/>
        </authorList>
    </citation>
    <scope>IDENTIFICATION</scope>
</reference>
<feature type="signal peptide" evidence="2">
    <location>
        <begin position="1"/>
        <end position="23"/>
    </location>
</feature>
<name>A0A914V945_9BILA</name>
<dbReference type="Proteomes" id="UP000887566">
    <property type="component" value="Unplaced"/>
</dbReference>
<sequence length="209" mass="21161">MTKELRLIFVFALASLAIEYGQAKELKELMLSLRQKRQGCGPACGPAGCCGVVCCAPPPPPCCAPPPPPPPPCCLPPPPPPPPCCAPAPLPVCPPPCQPACVPACVATCATGGCGRKRREAVRAERNLLASGEAQTAEPSTSDEDTDDVTKTDANDWGYNGAYGTVGGAYGTNSGYGGNYGNGYGSGGYGGGYGGNNGYGCPAMGCRQC</sequence>
<proteinExistence type="predicted"/>
<evidence type="ECO:0000313" key="4">
    <source>
        <dbReference type="WBParaSite" id="PSAMB.scaffold1661size28934.g14259.t1"/>
    </source>
</evidence>
<evidence type="ECO:0000313" key="3">
    <source>
        <dbReference type="Proteomes" id="UP000887566"/>
    </source>
</evidence>
<organism evidence="3 4">
    <name type="scientific">Plectus sambesii</name>
    <dbReference type="NCBI Taxonomy" id="2011161"/>
    <lineage>
        <taxon>Eukaryota</taxon>
        <taxon>Metazoa</taxon>
        <taxon>Ecdysozoa</taxon>
        <taxon>Nematoda</taxon>
        <taxon>Chromadorea</taxon>
        <taxon>Plectida</taxon>
        <taxon>Plectina</taxon>
        <taxon>Plectoidea</taxon>
        <taxon>Plectidae</taxon>
        <taxon>Plectus</taxon>
    </lineage>
</organism>